<keyword evidence="2 4" id="KW-0378">Hydrolase</keyword>
<name>A0ABT2KES0_9RHOB</name>
<protein>
    <submittedName>
        <fullName evidence="4">Alpha/beta hydrolase</fullName>
    </submittedName>
</protein>
<evidence type="ECO:0000259" key="3">
    <source>
        <dbReference type="Pfam" id="PF07859"/>
    </source>
</evidence>
<dbReference type="PANTHER" id="PTHR48081">
    <property type="entry name" value="AB HYDROLASE SUPERFAMILY PROTEIN C4A8.06C"/>
    <property type="match status" value="1"/>
</dbReference>
<dbReference type="PANTHER" id="PTHR48081:SF8">
    <property type="entry name" value="ALPHA_BETA HYDROLASE FOLD-3 DOMAIN-CONTAINING PROTEIN-RELATED"/>
    <property type="match status" value="1"/>
</dbReference>
<dbReference type="Gene3D" id="3.40.50.1820">
    <property type="entry name" value="alpha/beta hydrolase"/>
    <property type="match status" value="1"/>
</dbReference>
<evidence type="ECO:0000313" key="5">
    <source>
        <dbReference type="Proteomes" id="UP000217448"/>
    </source>
</evidence>
<organism evidence="4 5">
    <name type="scientific">Alloyangia mangrovi</name>
    <dbReference type="NCBI Taxonomy" id="1779329"/>
    <lineage>
        <taxon>Bacteria</taxon>
        <taxon>Pseudomonadati</taxon>
        <taxon>Pseudomonadota</taxon>
        <taxon>Alphaproteobacteria</taxon>
        <taxon>Rhodobacterales</taxon>
        <taxon>Roseobacteraceae</taxon>
        <taxon>Alloyangia</taxon>
    </lineage>
</organism>
<dbReference type="InterPro" id="IPR029058">
    <property type="entry name" value="AB_hydrolase_fold"/>
</dbReference>
<keyword evidence="5" id="KW-1185">Reference proteome</keyword>
<dbReference type="InterPro" id="IPR013094">
    <property type="entry name" value="AB_hydrolase_3"/>
</dbReference>
<dbReference type="EMBL" id="NTHN02000001">
    <property type="protein sequence ID" value="MCT4368858.1"/>
    <property type="molecule type" value="Genomic_DNA"/>
</dbReference>
<comment type="similarity">
    <text evidence="1">Belongs to the 'GDXG' lipolytic enzyme family.</text>
</comment>
<comment type="caution">
    <text evidence="4">The sequence shown here is derived from an EMBL/GenBank/DDBJ whole genome shotgun (WGS) entry which is preliminary data.</text>
</comment>
<evidence type="ECO:0000256" key="1">
    <source>
        <dbReference type="ARBA" id="ARBA00010515"/>
    </source>
</evidence>
<proteinExistence type="inferred from homology"/>
<dbReference type="RefSeq" id="WP_260348134.1">
    <property type="nucleotide sequence ID" value="NZ_NTHN02000001.1"/>
</dbReference>
<gene>
    <name evidence="4" type="ORF">CLG85_000250</name>
</gene>
<dbReference type="SUPFAM" id="SSF53474">
    <property type="entry name" value="alpha/beta-Hydrolases"/>
    <property type="match status" value="1"/>
</dbReference>
<dbReference type="PROSITE" id="PS01173">
    <property type="entry name" value="LIPASE_GDXG_HIS"/>
    <property type="match status" value="1"/>
</dbReference>
<accession>A0ABT2KES0</accession>
<evidence type="ECO:0000256" key="2">
    <source>
        <dbReference type="ARBA" id="ARBA00022801"/>
    </source>
</evidence>
<dbReference type="InterPro" id="IPR050300">
    <property type="entry name" value="GDXG_lipolytic_enzyme"/>
</dbReference>
<reference evidence="5" key="1">
    <citation type="submission" date="2023-07" db="EMBL/GenBank/DDBJ databases">
        <title>Yangia mangrovi SAOS 153D genome.</title>
        <authorList>
            <person name="Verma A."/>
            <person name="Pal Y."/>
            <person name="Sundharam S."/>
            <person name="Bisht B."/>
            <person name="Srinivasan K."/>
        </authorList>
    </citation>
    <scope>NUCLEOTIDE SEQUENCE [LARGE SCALE GENOMIC DNA]</scope>
    <source>
        <strain evidence="5">SAOS 153D</strain>
    </source>
</reference>
<evidence type="ECO:0000313" key="4">
    <source>
        <dbReference type="EMBL" id="MCT4368858.1"/>
    </source>
</evidence>
<sequence length="310" mass="33730">MINPDIKTFLATWESSWAVLPAAAPVTDRRLLFEYIAEKMRLPQPEGIALSTAFVTSEGRNVLLRIERHESSGAQPCLIYMHGGAWMQGSPMTHADITSRIAAAGRQTVISVDYALAPEHPFPKAIHEVMDVARWVRDNAETLGIDPARIAIGGDSAGANLAAAACLGLRGTEAAPMAQLLVYPCVHFEMAYPSYQENADGPLIQTKHMGATNLMYCGSEENLTHPLAAPLHAKSHDDLPPAFIAVAEHDPLRDDGYAYAEKLGAAGVDVTFDAGKGLIHGYLRAMEYCEDTRTKLTEMTAWLGRRYAEV</sequence>
<dbReference type="Proteomes" id="UP000217448">
    <property type="component" value="Unassembled WGS sequence"/>
</dbReference>
<feature type="domain" description="Alpha/beta hydrolase fold-3" evidence="3">
    <location>
        <begin position="78"/>
        <end position="283"/>
    </location>
</feature>
<dbReference type="GO" id="GO:0016787">
    <property type="term" value="F:hydrolase activity"/>
    <property type="evidence" value="ECO:0007669"/>
    <property type="project" value="UniProtKB-KW"/>
</dbReference>
<dbReference type="Pfam" id="PF07859">
    <property type="entry name" value="Abhydrolase_3"/>
    <property type="match status" value="1"/>
</dbReference>
<dbReference type="InterPro" id="IPR002168">
    <property type="entry name" value="Lipase_GDXG_HIS_AS"/>
</dbReference>